<dbReference type="Proteomes" id="UP000228627">
    <property type="component" value="Unassembled WGS sequence"/>
</dbReference>
<evidence type="ECO:0000313" key="1">
    <source>
        <dbReference type="EMBL" id="PJA21675.1"/>
    </source>
</evidence>
<accession>A0A2M7W5H8</accession>
<dbReference type="EMBL" id="PFQG01000147">
    <property type="protein sequence ID" value="PJA21675.1"/>
    <property type="molecule type" value="Genomic_DNA"/>
</dbReference>
<dbReference type="AlphaFoldDB" id="A0A2M7W5H8"/>
<sequence>METHQELRERHPSTAPRLSGDLIKLKQFPFVFFTMDAVTKNVRKLPTKAQLPQVVEWFLSQNILPVDAEMHLVFV</sequence>
<reference evidence="2" key="1">
    <citation type="submission" date="2017-09" db="EMBL/GenBank/DDBJ databases">
        <title>Depth-based differentiation of microbial function through sediment-hosted aquifers and enrichment of novel symbionts in the deep terrestrial subsurface.</title>
        <authorList>
            <person name="Probst A.J."/>
            <person name="Ladd B."/>
            <person name="Jarett J.K."/>
            <person name="Geller-Mcgrath D.E."/>
            <person name="Sieber C.M.K."/>
            <person name="Emerson J.B."/>
            <person name="Anantharaman K."/>
            <person name="Thomas B.C."/>
            <person name="Malmstrom R."/>
            <person name="Stieglmeier M."/>
            <person name="Klingl A."/>
            <person name="Woyke T."/>
            <person name="Ryan C.M."/>
            <person name="Banfield J.F."/>
        </authorList>
    </citation>
    <scope>NUCLEOTIDE SEQUENCE [LARGE SCALE GENOMIC DNA]</scope>
</reference>
<gene>
    <name evidence="1" type="ORF">COX59_03920</name>
</gene>
<comment type="caution">
    <text evidence="1">The sequence shown here is derived from an EMBL/GenBank/DDBJ whole genome shotgun (WGS) entry which is preliminary data.</text>
</comment>
<evidence type="ECO:0000313" key="2">
    <source>
        <dbReference type="Proteomes" id="UP000228627"/>
    </source>
</evidence>
<organism evidence="1 2">
    <name type="scientific">Candidatus Beckwithbacteria bacterium CG_4_10_14_0_2_um_filter_47_25</name>
    <dbReference type="NCBI Taxonomy" id="1974493"/>
    <lineage>
        <taxon>Bacteria</taxon>
        <taxon>Candidatus Beckwithiibacteriota</taxon>
    </lineage>
</organism>
<proteinExistence type="predicted"/>
<name>A0A2M7W5H8_9BACT</name>
<protein>
    <submittedName>
        <fullName evidence="1">Uncharacterized protein</fullName>
    </submittedName>
</protein>